<dbReference type="Gene3D" id="1.10.10.2360">
    <property type="match status" value="1"/>
</dbReference>
<dbReference type="GO" id="GO:0051028">
    <property type="term" value="P:mRNA transport"/>
    <property type="evidence" value="ECO:0007669"/>
    <property type="project" value="UniProtKB-KW"/>
</dbReference>
<feature type="region of interest" description="Disordered" evidence="12">
    <location>
        <begin position="712"/>
        <end position="731"/>
    </location>
</feature>
<feature type="region of interest" description="Disordered" evidence="12">
    <location>
        <begin position="1188"/>
        <end position="1213"/>
    </location>
</feature>
<evidence type="ECO:0000313" key="16">
    <source>
        <dbReference type="Proteomes" id="UP000682733"/>
    </source>
</evidence>
<dbReference type="Gene3D" id="3.30.1610.10">
    <property type="entry name" value="Peptidase S59, nucleoporin"/>
    <property type="match status" value="1"/>
</dbReference>
<keyword evidence="11" id="KW-0539">Nucleus</keyword>
<evidence type="ECO:0000313" key="14">
    <source>
        <dbReference type="EMBL" id="CAF0937865.1"/>
    </source>
</evidence>
<dbReference type="GO" id="GO:0031965">
    <property type="term" value="C:nuclear membrane"/>
    <property type="evidence" value="ECO:0007669"/>
    <property type="project" value="UniProtKB-SubCell"/>
</dbReference>
<feature type="compositionally biased region" description="Polar residues" evidence="12">
    <location>
        <begin position="110"/>
        <end position="131"/>
    </location>
</feature>
<dbReference type="GO" id="GO:0017056">
    <property type="term" value="F:structural constituent of nuclear pore"/>
    <property type="evidence" value="ECO:0007669"/>
    <property type="project" value="InterPro"/>
</dbReference>
<dbReference type="GO" id="GO:0034398">
    <property type="term" value="P:telomere tethering at nuclear periphery"/>
    <property type="evidence" value="ECO:0007669"/>
    <property type="project" value="TreeGrafter"/>
</dbReference>
<keyword evidence="5" id="KW-0813">Transport</keyword>
<dbReference type="Proteomes" id="UP000682733">
    <property type="component" value="Unassembled WGS sequence"/>
</dbReference>
<comment type="caution">
    <text evidence="15">The sequence shown here is derived from an EMBL/GenBank/DDBJ whole genome shotgun (WGS) entry which is preliminary data.</text>
</comment>
<dbReference type="GO" id="GO:0044614">
    <property type="term" value="C:nuclear pore cytoplasmic filaments"/>
    <property type="evidence" value="ECO:0007669"/>
    <property type="project" value="TreeGrafter"/>
</dbReference>
<evidence type="ECO:0000256" key="12">
    <source>
        <dbReference type="SAM" id="MobiDB-lite"/>
    </source>
</evidence>
<dbReference type="InterPro" id="IPR021967">
    <property type="entry name" value="Nup98_C"/>
</dbReference>
<feature type="region of interest" description="Disordered" evidence="12">
    <location>
        <begin position="1"/>
        <end position="24"/>
    </location>
</feature>
<comment type="similarity">
    <text evidence="3">Belongs to the nucleoporin GLFG family.</text>
</comment>
<feature type="compositionally biased region" description="Low complexity" evidence="12">
    <location>
        <begin position="720"/>
        <end position="731"/>
    </location>
</feature>
<sequence length="1861" mass="207380">MFGSSQFTFGSSTPSNPFGTQPTAVAASTQSNNNFMFGGATANNAVRAPLNSTFSFGTASTASQPLSFGSALNTTSSIRPFGATSAFGTLNSVSSSTTAPTSTGFGTGQLFGSTPQQTPQPSTLFGGSSVTPAFGNPMPTATSNIFGSTMTTSTTTQTGTTVKFDALSGTDTMRTKNNTFATINTKLQCITSMKEYLNKSMEELRYEDYQVNRKFPQPPSLFGSTNILSTSGTTTSAFNPSPFGTTAFGANPSTSTPSTMFGSLTNGKTRTNILIREENRDNEKEHSIFLIFLAPTTTAPFSFGANTASTNIFGQPSAITTTNTQFRMPTSSAFGAPSSSSSSIFGGGTTTNIFGNTANTSIASPFNLKPALTSQPSFGFGPTTSSAPSFSFPTNTSTSIFSQPNTSFGPTTNIFGAASSAPSAFGTTTSPFGLTTSTSNAFGTTTSTTPAFPAFNSGFTASGTNSIFGSSTTTQPNTFGPTTSQPSTNLSSLFPNNTSNTNTFNTNIFGQPQQSSLFNPVPQQPSIFNQPVQSATAVPPFSFAQTSQTNPQQPQMMMNNSNNIQLSTQQNQQAIESQRRFLLASLLDPYASRGIKDYKPSDQIKPPLDLIVVTSSGTMSSNIVTTSTATTTTPSSLVINQTHRKTASHPLVDIRFKLTPVSSSPSNNHNDLKSPNSGLINSPLSNDFSEEEEMILIGRTKLSKLRLSNGDFVDSNDLRSPNNEAPPSSSSLYPLRRLAELETLSNNNSDKNTMFDRLPVAPKITATLVSSSSTTVDTASAYGISKPNTTDFMLKPTMANTADNSTKMLPIAHSTPLLHKIPSPPGRTTQIQHQIEPPRYEHEDDDRVVKPSQRLELPKSQPTISSKQTNATNLYKNSSTARSEESRAYRLPKLSRSDYYMKPTPTDLKKHFNDQGQCFIKELTVGRDNYGSVTFYGNINVAGLDLDRLIEIGRHEVTVYPDDSDKPPVGEELNVLARITLLGVYPTDRSTRDQIIDPERINAMNYKDYLKDITKKFDGEFVDYSADDGAWTFTVNHFTRYGLDGSEDEFLLQKLDKQLAAKQQPQTTVINQFPIQQEQGQKNSSSTADFLDQTIAVNDSYTLSPKPRIFSNEQSLMFDDMEKENSYHPALSRPATGLSLLGLPSSEVEKLANSLFDDNDDDYMPVSDVFTKSTDKIVTSTRIIPDKTISPSPPLIDSSKAKPPPSTTTFSSINIPPKPLPIRVYQTLPKQIALIKGKYFRTNISDQLHYMSTDRLNEKRLILYNSFENQQDDVDNTKRFFDLHLSCSEQSTMSTESLPHFRVKTTPTILNKYIEFYTKLIDEQQNEMSNEDHINTFHEYTLQILELCRLLWTPIETIDVQSINQIYFEEQQRRKMLSDWLYQCVLSKPKRQQWIMQNFEFLSRGLLNDCVKYAMDEGDLRLTALINAVSGSNTCRDILRHCANEDIFDIYTEDFQKTIAILSGEFIIKGRNVLDVNRDICWEMGLALHMRYANSLSDSISTIVKDFELACDDNYWLKPLPDHSNEDENEDSILDMRWQLLKLFTDETYPLVNLFNVKSYTNNPFDYRLSWLLYVTLQSVGAYPLSNDHDTQIHLNYSKQLEQMGLWKMSIFVLLHINNANSRLTLIRECLNHHMTSECDITQDEQYLIDQFCIPFELIMSSKALRAENDKRYTNSVLLWLQAKKFRRTHDLYCNHIFHDTLLQGDYEFARRILEQLDKERRIIAHWNWRGGYLKQYVELLIMFEKIDQGNIQLSYSVHNRLLTHTNQLCDVLLDVINDKYLNKMSLVEIGRRLLSILSYALICQHTHDIIVDNEENFQKKLDIFRQQLLSSVPCSIPLNVICTQIESLRIQLSSFTTLRS</sequence>
<dbReference type="InterPro" id="IPR036903">
    <property type="entry name" value="Nup98_auto-Pept-S59_dom_sf"/>
</dbReference>
<evidence type="ECO:0000256" key="4">
    <source>
        <dbReference type="ARBA" id="ARBA00013472"/>
    </source>
</evidence>
<dbReference type="PANTHER" id="PTHR23198">
    <property type="entry name" value="NUCLEOPORIN"/>
    <property type="match status" value="1"/>
</dbReference>
<protein>
    <recommendedName>
        <fullName evidence="4">Nuclear pore complex protein Nup98-Nup96</fullName>
    </recommendedName>
</protein>
<dbReference type="FunFam" id="1.10.10.2360:FF:000001">
    <property type="entry name" value="Nuclear pore complex protein Nup98-Nup96"/>
    <property type="match status" value="1"/>
</dbReference>
<evidence type="ECO:0000256" key="9">
    <source>
        <dbReference type="ARBA" id="ARBA00023010"/>
    </source>
</evidence>
<evidence type="ECO:0000256" key="11">
    <source>
        <dbReference type="ARBA" id="ARBA00023242"/>
    </source>
</evidence>
<evidence type="ECO:0000256" key="5">
    <source>
        <dbReference type="ARBA" id="ARBA00022448"/>
    </source>
</evidence>
<feature type="region of interest" description="Disordered" evidence="12">
    <location>
        <begin position="470"/>
        <end position="489"/>
    </location>
</feature>
<gene>
    <name evidence="14" type="ORF">OVA965_LOCUS11478</name>
    <name evidence="15" type="ORF">TMI583_LOCUS11479</name>
</gene>
<dbReference type="GO" id="GO:0006405">
    <property type="term" value="P:RNA export from nucleus"/>
    <property type="evidence" value="ECO:0007669"/>
    <property type="project" value="TreeGrafter"/>
</dbReference>
<keyword evidence="7" id="KW-0509">mRNA transport</keyword>
<dbReference type="EMBL" id="CAJNOK010004444">
    <property type="protein sequence ID" value="CAF0937865.1"/>
    <property type="molecule type" value="Genomic_DNA"/>
</dbReference>
<evidence type="ECO:0000256" key="8">
    <source>
        <dbReference type="ARBA" id="ARBA00022927"/>
    </source>
</evidence>
<feature type="region of interest" description="Disordered" evidence="12">
    <location>
        <begin position="662"/>
        <end position="685"/>
    </location>
</feature>
<comment type="subcellular location">
    <subcellularLocation>
        <location evidence="2">Nucleus membrane</location>
        <topology evidence="2">Peripheral membrane protein</topology>
        <orientation evidence="2">Nucleoplasmic side</orientation>
    </subcellularLocation>
    <subcellularLocation>
        <location evidence="1">Nucleus</location>
        <location evidence="1">Nuclear pore complex</location>
    </subcellularLocation>
</comment>
<name>A0A8S2I5B1_9BILA</name>
<dbReference type="Proteomes" id="UP000677228">
    <property type="component" value="Unassembled WGS sequence"/>
</dbReference>
<dbReference type="PANTHER" id="PTHR23198:SF6">
    <property type="entry name" value="NUCLEAR PORE COMPLEX PROTEIN NUP98-NUP96"/>
    <property type="match status" value="1"/>
</dbReference>
<dbReference type="InterPro" id="IPR007230">
    <property type="entry name" value="Nup98_auto-Pept-S59_dom"/>
</dbReference>
<dbReference type="GO" id="GO:0003723">
    <property type="term" value="F:RNA binding"/>
    <property type="evidence" value="ECO:0007669"/>
    <property type="project" value="TreeGrafter"/>
</dbReference>
<dbReference type="GO" id="GO:0008139">
    <property type="term" value="F:nuclear localization sequence binding"/>
    <property type="evidence" value="ECO:0007669"/>
    <property type="project" value="TreeGrafter"/>
</dbReference>
<dbReference type="Pfam" id="PF04096">
    <property type="entry name" value="Nucleoporin2"/>
    <property type="match status" value="1"/>
</dbReference>
<dbReference type="EMBL" id="CAJOBA010004448">
    <property type="protein sequence ID" value="CAF3713386.1"/>
    <property type="molecule type" value="Genomic_DNA"/>
</dbReference>
<dbReference type="InterPro" id="IPR037665">
    <property type="entry name" value="Nucleoporin_S59-like"/>
</dbReference>
<evidence type="ECO:0000313" key="15">
    <source>
        <dbReference type="EMBL" id="CAF3713386.1"/>
    </source>
</evidence>
<evidence type="ECO:0000256" key="7">
    <source>
        <dbReference type="ARBA" id="ARBA00022816"/>
    </source>
</evidence>
<proteinExistence type="inferred from homology"/>
<organism evidence="15 16">
    <name type="scientific">Didymodactylos carnosus</name>
    <dbReference type="NCBI Taxonomy" id="1234261"/>
    <lineage>
        <taxon>Eukaryota</taxon>
        <taxon>Metazoa</taxon>
        <taxon>Spiralia</taxon>
        <taxon>Gnathifera</taxon>
        <taxon>Rotifera</taxon>
        <taxon>Eurotatoria</taxon>
        <taxon>Bdelloidea</taxon>
        <taxon>Philodinida</taxon>
        <taxon>Philodinidae</taxon>
        <taxon>Didymodactylos</taxon>
    </lineage>
</organism>
<accession>A0A8S2I5B1</accession>
<dbReference type="PROSITE" id="PS51434">
    <property type="entry name" value="NUP_C"/>
    <property type="match status" value="1"/>
</dbReference>
<reference evidence="15" key="1">
    <citation type="submission" date="2021-02" db="EMBL/GenBank/DDBJ databases">
        <authorList>
            <person name="Nowell W R."/>
        </authorList>
    </citation>
    <scope>NUCLEOTIDE SEQUENCE</scope>
</reference>
<keyword evidence="9" id="KW-0811">Translocation</keyword>
<keyword evidence="10" id="KW-0906">Nuclear pore complex</keyword>
<dbReference type="GO" id="GO:0000973">
    <property type="term" value="P:post-transcriptional tethering of RNA polymerase II gene DNA at nuclear periphery"/>
    <property type="evidence" value="ECO:0007669"/>
    <property type="project" value="TreeGrafter"/>
</dbReference>
<evidence type="ECO:0000256" key="1">
    <source>
        <dbReference type="ARBA" id="ARBA00004567"/>
    </source>
</evidence>
<evidence type="ECO:0000256" key="3">
    <source>
        <dbReference type="ARBA" id="ARBA00008926"/>
    </source>
</evidence>
<feature type="region of interest" description="Disordered" evidence="12">
    <location>
        <begin position="97"/>
        <end position="152"/>
    </location>
</feature>
<feature type="compositionally biased region" description="Low complexity" evidence="12">
    <location>
        <begin position="1"/>
        <end position="15"/>
    </location>
</feature>
<feature type="compositionally biased region" description="Low complexity" evidence="12">
    <location>
        <begin position="472"/>
        <end position="489"/>
    </location>
</feature>
<keyword evidence="8" id="KW-0653">Protein transport</keyword>
<dbReference type="GO" id="GO:0006606">
    <property type="term" value="P:protein import into nucleus"/>
    <property type="evidence" value="ECO:0007669"/>
    <property type="project" value="TreeGrafter"/>
</dbReference>
<evidence type="ECO:0000256" key="2">
    <source>
        <dbReference type="ARBA" id="ARBA00004620"/>
    </source>
</evidence>
<keyword evidence="6" id="KW-0068">Autocatalytic cleavage</keyword>
<evidence type="ECO:0000256" key="10">
    <source>
        <dbReference type="ARBA" id="ARBA00023132"/>
    </source>
</evidence>
<dbReference type="Pfam" id="PF12110">
    <property type="entry name" value="Nup96"/>
    <property type="match status" value="1"/>
</dbReference>
<dbReference type="SUPFAM" id="SSF82215">
    <property type="entry name" value="C-terminal autoproteolytic domain of nucleoporin nup98"/>
    <property type="match status" value="1"/>
</dbReference>
<evidence type="ECO:0000256" key="6">
    <source>
        <dbReference type="ARBA" id="ARBA00022813"/>
    </source>
</evidence>
<dbReference type="Pfam" id="PF21240">
    <property type="entry name" value="Nup98_GLEBS"/>
    <property type="match status" value="1"/>
</dbReference>
<feature type="domain" description="Peptidase S59" evidence="13">
    <location>
        <begin position="896"/>
        <end position="1038"/>
    </location>
</feature>
<evidence type="ECO:0000259" key="13">
    <source>
        <dbReference type="PROSITE" id="PS51434"/>
    </source>
</evidence>